<dbReference type="InterPro" id="IPR045054">
    <property type="entry name" value="P4HA-like"/>
</dbReference>
<dbReference type="GO" id="GO:0016705">
    <property type="term" value="F:oxidoreductase activity, acting on paired donors, with incorporation or reduction of molecular oxygen"/>
    <property type="evidence" value="ECO:0007669"/>
    <property type="project" value="InterPro"/>
</dbReference>
<dbReference type="Pfam" id="PF13640">
    <property type="entry name" value="2OG-FeII_Oxy_3"/>
    <property type="match status" value="1"/>
</dbReference>
<dbReference type="PROSITE" id="PS51471">
    <property type="entry name" value="FE2OG_OXY"/>
    <property type="match status" value="1"/>
</dbReference>
<proteinExistence type="predicted"/>
<dbReference type="InterPro" id="IPR044862">
    <property type="entry name" value="Pro_4_hyd_alph_FE2OG_OXY"/>
</dbReference>
<evidence type="ECO:0000313" key="9">
    <source>
        <dbReference type="Proteomes" id="UP000241167"/>
    </source>
</evidence>
<dbReference type="RefSeq" id="WP_106515461.1">
    <property type="nucleotide sequence ID" value="NZ_PXYI01000010.1"/>
</dbReference>
<sequence length="226" mass="25915">MNNVVSDPYALYRMQIGAWVKERMKRTPNVLQIPAKGLDIFVARDLLTRDECEQVMALIDKDRVPSGLLSPSGDPEFRTSESCHLRMTDRVNIVVQDKINHLTGIQPAHGETIQGQRYAPGQQFKPHNDYFHPNTDYWESMQRSGGQRTWTAMVFLNDVEAGGQTWFPDANVRVTPRQGNLLLWNNMDEYGQPNPYSLHSGMPVEAGVKYVITKWYRERPWTPVPA</sequence>
<keyword evidence="6" id="KW-0408">Iron</keyword>
<gene>
    <name evidence="8" type="ORF">C7I55_23380</name>
</gene>
<feature type="domain" description="Fe2OG dioxygenase" evidence="7">
    <location>
        <begin position="109"/>
        <end position="218"/>
    </location>
</feature>
<comment type="cofactor">
    <cofactor evidence="1">
        <name>L-ascorbate</name>
        <dbReference type="ChEBI" id="CHEBI:38290"/>
    </cofactor>
</comment>
<dbReference type="OrthoDB" id="269774at2"/>
<keyword evidence="5" id="KW-0560">Oxidoreductase</keyword>
<dbReference type="PANTHER" id="PTHR10869:SF246">
    <property type="entry name" value="TRANSMEMBRANE PROLYL 4-HYDROXYLASE"/>
    <property type="match status" value="1"/>
</dbReference>
<protein>
    <recommendedName>
        <fullName evidence="7">Fe2OG dioxygenase domain-containing protein</fullName>
    </recommendedName>
</protein>
<dbReference type="GO" id="GO:0005506">
    <property type="term" value="F:iron ion binding"/>
    <property type="evidence" value="ECO:0007669"/>
    <property type="project" value="InterPro"/>
</dbReference>
<evidence type="ECO:0000259" key="7">
    <source>
        <dbReference type="PROSITE" id="PS51471"/>
    </source>
</evidence>
<dbReference type="SMART" id="SM00702">
    <property type="entry name" value="P4Hc"/>
    <property type="match status" value="1"/>
</dbReference>
<accession>A0A2P7QGB6</accession>
<dbReference type="AlphaFoldDB" id="A0A2P7QGB6"/>
<dbReference type="Gene3D" id="2.60.120.620">
    <property type="entry name" value="q2cbj1_9rhob like domain"/>
    <property type="match status" value="1"/>
</dbReference>
<keyword evidence="2" id="KW-0479">Metal-binding</keyword>
<evidence type="ECO:0000256" key="4">
    <source>
        <dbReference type="ARBA" id="ARBA00022964"/>
    </source>
</evidence>
<evidence type="ECO:0000256" key="1">
    <source>
        <dbReference type="ARBA" id="ARBA00001961"/>
    </source>
</evidence>
<dbReference type="EMBL" id="PXYI01000010">
    <property type="protein sequence ID" value="PSJ37018.1"/>
    <property type="molecule type" value="Genomic_DNA"/>
</dbReference>
<dbReference type="InterPro" id="IPR005123">
    <property type="entry name" value="Oxoglu/Fe-dep_dioxygenase_dom"/>
</dbReference>
<dbReference type="PANTHER" id="PTHR10869">
    <property type="entry name" value="PROLYL 4-HYDROXYLASE ALPHA SUBUNIT"/>
    <property type="match status" value="1"/>
</dbReference>
<comment type="caution">
    <text evidence="8">The sequence shown here is derived from an EMBL/GenBank/DDBJ whole genome shotgun (WGS) entry which is preliminary data.</text>
</comment>
<dbReference type="GO" id="GO:0031418">
    <property type="term" value="F:L-ascorbic acid binding"/>
    <property type="evidence" value="ECO:0007669"/>
    <property type="project" value="UniProtKB-KW"/>
</dbReference>
<evidence type="ECO:0000256" key="5">
    <source>
        <dbReference type="ARBA" id="ARBA00023002"/>
    </source>
</evidence>
<dbReference type="GO" id="GO:0051213">
    <property type="term" value="F:dioxygenase activity"/>
    <property type="evidence" value="ECO:0007669"/>
    <property type="project" value="UniProtKB-KW"/>
</dbReference>
<dbReference type="InterPro" id="IPR006620">
    <property type="entry name" value="Pro_4_hyd_alph"/>
</dbReference>
<keyword evidence="9" id="KW-1185">Reference proteome</keyword>
<evidence type="ECO:0000256" key="6">
    <source>
        <dbReference type="ARBA" id="ARBA00023004"/>
    </source>
</evidence>
<keyword evidence="3" id="KW-0847">Vitamin C</keyword>
<reference evidence="8 9" key="1">
    <citation type="submission" date="2018-03" db="EMBL/GenBank/DDBJ databases">
        <title>The draft genome of Sphingosinicella sp. GL-C-18.</title>
        <authorList>
            <person name="Liu L."/>
            <person name="Li L."/>
            <person name="Liang L."/>
            <person name="Zhang X."/>
            <person name="Wang T."/>
        </authorList>
    </citation>
    <scope>NUCLEOTIDE SEQUENCE [LARGE SCALE GENOMIC DNA]</scope>
    <source>
        <strain evidence="8 9">GL-C-18</strain>
    </source>
</reference>
<dbReference type="Proteomes" id="UP000241167">
    <property type="component" value="Unassembled WGS sequence"/>
</dbReference>
<keyword evidence="4" id="KW-0223">Dioxygenase</keyword>
<evidence type="ECO:0000313" key="8">
    <source>
        <dbReference type="EMBL" id="PSJ37018.1"/>
    </source>
</evidence>
<organism evidence="8 9">
    <name type="scientific">Allosphingosinicella deserti</name>
    <dbReference type="NCBI Taxonomy" id="2116704"/>
    <lineage>
        <taxon>Bacteria</taxon>
        <taxon>Pseudomonadati</taxon>
        <taxon>Pseudomonadota</taxon>
        <taxon>Alphaproteobacteria</taxon>
        <taxon>Sphingomonadales</taxon>
        <taxon>Sphingomonadaceae</taxon>
        <taxon>Allosphingosinicella</taxon>
    </lineage>
</organism>
<evidence type="ECO:0000256" key="2">
    <source>
        <dbReference type="ARBA" id="ARBA00022723"/>
    </source>
</evidence>
<evidence type="ECO:0000256" key="3">
    <source>
        <dbReference type="ARBA" id="ARBA00022896"/>
    </source>
</evidence>
<name>A0A2P7QGB6_9SPHN</name>